<sequence length="102" mass="11607">MIDFRSTVAAVEQRQMSYDGYNDTEKYLSFRLSTHSRLGNHLFELSSLLGISRFLNRTPVFYLDTPLSKKMLKSANETSPGLIQQILVIDDIVCPRGVHSIN</sequence>
<evidence type="ECO:0000313" key="1">
    <source>
        <dbReference type="Proteomes" id="UP000095282"/>
    </source>
</evidence>
<protein>
    <submittedName>
        <fullName evidence="2">Hypoxanthine-guanine phosphoribosyltransferase</fullName>
    </submittedName>
</protein>
<dbReference type="WBParaSite" id="Csp11.Scaffold629.g8699.t1">
    <property type="protein sequence ID" value="Csp11.Scaffold629.g8699.t1"/>
    <property type="gene ID" value="Csp11.Scaffold629.g8699"/>
</dbReference>
<dbReference type="InterPro" id="IPR052501">
    <property type="entry name" value="Alpha-1-2_FucT"/>
</dbReference>
<dbReference type="PANTHER" id="PTHR22898">
    <property type="entry name" value="UNCHARACTERIZED GLYCOSOL TRANSFERASE-RELATED"/>
    <property type="match status" value="1"/>
</dbReference>
<reference evidence="2" key="1">
    <citation type="submission" date="2016-11" db="UniProtKB">
        <authorList>
            <consortium name="WormBaseParasite"/>
        </authorList>
    </citation>
    <scope>IDENTIFICATION</scope>
</reference>
<accession>A0A1I7UF64</accession>
<name>A0A1I7UF64_9PELO</name>
<keyword evidence="1" id="KW-1185">Reference proteome</keyword>
<evidence type="ECO:0000313" key="2">
    <source>
        <dbReference type="WBParaSite" id="Csp11.Scaffold629.g8699.t1"/>
    </source>
</evidence>
<dbReference type="Proteomes" id="UP000095282">
    <property type="component" value="Unplaced"/>
</dbReference>
<organism evidence="1 2">
    <name type="scientific">Caenorhabditis tropicalis</name>
    <dbReference type="NCBI Taxonomy" id="1561998"/>
    <lineage>
        <taxon>Eukaryota</taxon>
        <taxon>Metazoa</taxon>
        <taxon>Ecdysozoa</taxon>
        <taxon>Nematoda</taxon>
        <taxon>Chromadorea</taxon>
        <taxon>Rhabditida</taxon>
        <taxon>Rhabditina</taxon>
        <taxon>Rhabditomorpha</taxon>
        <taxon>Rhabditoidea</taxon>
        <taxon>Rhabditidae</taxon>
        <taxon>Peloderinae</taxon>
        <taxon>Caenorhabditis</taxon>
    </lineage>
</organism>
<dbReference type="AlphaFoldDB" id="A0A1I7UF64"/>
<dbReference type="PANTHER" id="PTHR22898:SF3">
    <property type="entry name" value="ALPHA-1,2-FUCOSYLTRANSFERASE-RELATED"/>
    <property type="match status" value="1"/>
</dbReference>
<proteinExistence type="predicted"/>